<comment type="caution">
    <text evidence="5">The sequence shown here is derived from an EMBL/GenBank/DDBJ whole genome shotgun (WGS) entry which is preliminary data.</text>
</comment>
<dbReference type="Proteomes" id="UP000606870">
    <property type="component" value="Unassembled WGS sequence"/>
</dbReference>
<proteinExistence type="inferred from homology"/>
<organism evidence="5 6">
    <name type="scientific">Megasphaera hominis</name>
    <dbReference type="NCBI Taxonomy" id="159836"/>
    <lineage>
        <taxon>Bacteria</taxon>
        <taxon>Bacillati</taxon>
        <taxon>Bacillota</taxon>
        <taxon>Negativicutes</taxon>
        <taxon>Veillonellales</taxon>
        <taxon>Veillonellaceae</taxon>
        <taxon>Megasphaera</taxon>
    </lineage>
</organism>
<dbReference type="InterPro" id="IPR027417">
    <property type="entry name" value="P-loop_NTPase"/>
</dbReference>
<name>A0ABR6VG04_9FIRM</name>
<comment type="similarity">
    <text evidence="1">Belongs to the GSP E family.</text>
</comment>
<keyword evidence="2" id="KW-0547">Nucleotide-binding</keyword>
<dbReference type="Gene3D" id="3.30.450.90">
    <property type="match status" value="1"/>
</dbReference>
<dbReference type="InterPro" id="IPR003593">
    <property type="entry name" value="AAA+_ATPase"/>
</dbReference>
<evidence type="ECO:0000313" key="6">
    <source>
        <dbReference type="Proteomes" id="UP000606870"/>
    </source>
</evidence>
<dbReference type="SUPFAM" id="SSF52540">
    <property type="entry name" value="P-loop containing nucleoside triphosphate hydrolases"/>
    <property type="match status" value="1"/>
</dbReference>
<dbReference type="SMART" id="SM00382">
    <property type="entry name" value="AAA"/>
    <property type="match status" value="1"/>
</dbReference>
<keyword evidence="6" id="KW-1185">Reference proteome</keyword>
<dbReference type="Gene3D" id="3.40.50.300">
    <property type="entry name" value="P-loop containing nucleotide triphosphate hydrolases"/>
    <property type="match status" value="1"/>
</dbReference>
<dbReference type="CDD" id="cd01129">
    <property type="entry name" value="PulE-GspE-like"/>
    <property type="match status" value="1"/>
</dbReference>
<evidence type="ECO:0000256" key="1">
    <source>
        <dbReference type="ARBA" id="ARBA00006611"/>
    </source>
</evidence>
<dbReference type="PROSITE" id="PS00662">
    <property type="entry name" value="T2SP_E"/>
    <property type="match status" value="1"/>
</dbReference>
<evidence type="ECO:0000256" key="2">
    <source>
        <dbReference type="ARBA" id="ARBA00022741"/>
    </source>
</evidence>
<evidence type="ECO:0000259" key="4">
    <source>
        <dbReference type="PROSITE" id="PS00662"/>
    </source>
</evidence>
<reference evidence="5 6" key="1">
    <citation type="submission" date="2020-08" db="EMBL/GenBank/DDBJ databases">
        <authorList>
            <person name="Liu C."/>
            <person name="Sun Q."/>
        </authorList>
    </citation>
    <scope>NUCLEOTIDE SEQUENCE [LARGE SCALE GENOMIC DNA]</scope>
    <source>
        <strain evidence="5 6">NSJ-59</strain>
    </source>
</reference>
<feature type="domain" description="Bacterial type II secretion system protein E" evidence="4">
    <location>
        <begin position="215"/>
        <end position="229"/>
    </location>
</feature>
<dbReference type="PANTHER" id="PTHR30258">
    <property type="entry name" value="TYPE II SECRETION SYSTEM PROTEIN GSPE-RELATED"/>
    <property type="match status" value="1"/>
</dbReference>
<dbReference type="EMBL" id="JACOGK010000005">
    <property type="protein sequence ID" value="MBC3536189.1"/>
    <property type="molecule type" value="Genomic_DNA"/>
</dbReference>
<protein>
    <submittedName>
        <fullName evidence="5">Type II/IV secretion system protein</fullName>
    </submittedName>
</protein>
<dbReference type="Pfam" id="PF00437">
    <property type="entry name" value="T2SSE"/>
    <property type="match status" value="1"/>
</dbReference>
<gene>
    <name evidence="5" type="ORF">H8J70_02800</name>
</gene>
<sequence length="380" mass="41892">MKAEKELFITKGTSVQQLVQQILTAAVSRHASDIHVEPLDTVIRVRYRIDGVLCQAATLPLASLAKITACIKVMSKLDIANTRIPMDGRCRWQKDGRHVDLRVSTMPTVRGEKTVIRLLYSSAVPQDLQHLIPYAPSRQVLQQLVQSSQGLFLISGPTGSGKTTTLYAALREIDRETLSVATLEDPVELRVNGFCQSQINEKGGLGFQNGLRALLRQDPDVLVIGEIRDRETAEIAIRAALTGHRVFSTLHTSRAVDVPIRLLDMGIEPYLVADALLGMASQRLVRQRCPACRQGHDERYSAAAEPCPVCFGSGYSGRSCLCEVVPAGIHVRQAIRRQAGREAMVEAARSDGAVLMDECIRQAVESRLTDMAEIKRVYEE</sequence>
<evidence type="ECO:0000313" key="5">
    <source>
        <dbReference type="EMBL" id="MBC3536189.1"/>
    </source>
</evidence>
<dbReference type="PANTHER" id="PTHR30258:SF2">
    <property type="entry name" value="COMG OPERON PROTEIN 1"/>
    <property type="match status" value="1"/>
</dbReference>
<dbReference type="RefSeq" id="WP_186502347.1">
    <property type="nucleotide sequence ID" value="NZ_JACOGK010000005.1"/>
</dbReference>
<evidence type="ECO:0000256" key="3">
    <source>
        <dbReference type="ARBA" id="ARBA00022840"/>
    </source>
</evidence>
<dbReference type="InterPro" id="IPR001482">
    <property type="entry name" value="T2SS/T4SS_dom"/>
</dbReference>
<keyword evidence="3" id="KW-0067">ATP-binding</keyword>
<accession>A0ABR6VG04</accession>